<gene>
    <name evidence="1" type="ORF">ACH5RR_018054</name>
</gene>
<name>A0ABD2ZKC5_9GENT</name>
<evidence type="ECO:0000313" key="1">
    <source>
        <dbReference type="EMBL" id="KAL3519905.1"/>
    </source>
</evidence>
<dbReference type="AlphaFoldDB" id="A0ABD2ZKC5"/>
<dbReference type="EMBL" id="JBJUIK010000008">
    <property type="protein sequence ID" value="KAL3519905.1"/>
    <property type="molecule type" value="Genomic_DNA"/>
</dbReference>
<dbReference type="PANTHER" id="PTHR31973">
    <property type="entry name" value="POLYPROTEIN, PUTATIVE-RELATED"/>
    <property type="match status" value="1"/>
</dbReference>
<dbReference type="PANTHER" id="PTHR31973:SF187">
    <property type="entry name" value="MUTATOR TRANSPOSASE MUDRA PROTEIN"/>
    <property type="match status" value="1"/>
</dbReference>
<evidence type="ECO:0008006" key="3">
    <source>
        <dbReference type="Google" id="ProtNLM"/>
    </source>
</evidence>
<reference evidence="1 2" key="1">
    <citation type="submission" date="2024-11" db="EMBL/GenBank/DDBJ databases">
        <title>A near-complete genome assembly of Cinchona calisaya.</title>
        <authorList>
            <person name="Lian D.C."/>
            <person name="Zhao X.W."/>
            <person name="Wei L."/>
        </authorList>
    </citation>
    <scope>NUCLEOTIDE SEQUENCE [LARGE SCALE GENOMIC DNA]</scope>
    <source>
        <tissue evidence="1">Nenye</tissue>
    </source>
</reference>
<protein>
    <recommendedName>
        <fullName evidence="3">Transposase</fullName>
    </recommendedName>
</protein>
<organism evidence="1 2">
    <name type="scientific">Cinchona calisaya</name>
    <dbReference type="NCBI Taxonomy" id="153742"/>
    <lineage>
        <taxon>Eukaryota</taxon>
        <taxon>Viridiplantae</taxon>
        <taxon>Streptophyta</taxon>
        <taxon>Embryophyta</taxon>
        <taxon>Tracheophyta</taxon>
        <taxon>Spermatophyta</taxon>
        <taxon>Magnoliopsida</taxon>
        <taxon>eudicotyledons</taxon>
        <taxon>Gunneridae</taxon>
        <taxon>Pentapetalae</taxon>
        <taxon>asterids</taxon>
        <taxon>lamiids</taxon>
        <taxon>Gentianales</taxon>
        <taxon>Rubiaceae</taxon>
        <taxon>Cinchonoideae</taxon>
        <taxon>Cinchoneae</taxon>
        <taxon>Cinchona</taxon>
    </lineage>
</organism>
<sequence>MLRWFLNELRTDIGIDDGVGWTFILDRQKGLVSALEEKVSGAENRYCPRHLYQNFNQKFKGKELKDLFWKAASSTNPQDFNRTMEELEKADPKVGNTVNAAGWLRKISPHLWSRSHFGNSCRSDILVNNLNESFNAYILQVRDKSIVEWIRRRIVQCVKVKKRAPEDGSATTTAIDGSAIVGSIPTTAADCFAIAGSVPTIVADGSAVAEEGV</sequence>
<keyword evidence="2" id="KW-1185">Reference proteome</keyword>
<dbReference type="Proteomes" id="UP001630127">
    <property type="component" value="Unassembled WGS sequence"/>
</dbReference>
<comment type="caution">
    <text evidence="1">The sequence shown here is derived from an EMBL/GenBank/DDBJ whole genome shotgun (WGS) entry which is preliminary data.</text>
</comment>
<proteinExistence type="predicted"/>
<evidence type="ECO:0000313" key="2">
    <source>
        <dbReference type="Proteomes" id="UP001630127"/>
    </source>
</evidence>
<accession>A0ABD2ZKC5</accession>